<dbReference type="InterPro" id="IPR008554">
    <property type="entry name" value="Glutaredoxin-like"/>
</dbReference>
<evidence type="ECO:0000313" key="1">
    <source>
        <dbReference type="EMBL" id="CAB4929879.1"/>
    </source>
</evidence>
<reference evidence="1" key="1">
    <citation type="submission" date="2020-05" db="EMBL/GenBank/DDBJ databases">
        <authorList>
            <person name="Chiriac C."/>
            <person name="Salcher M."/>
            <person name="Ghai R."/>
            <person name="Kavagutti S V."/>
        </authorList>
    </citation>
    <scope>NUCLEOTIDE SEQUENCE</scope>
</reference>
<organism evidence="1">
    <name type="scientific">freshwater metagenome</name>
    <dbReference type="NCBI Taxonomy" id="449393"/>
    <lineage>
        <taxon>unclassified sequences</taxon>
        <taxon>metagenomes</taxon>
        <taxon>ecological metagenomes</taxon>
    </lineage>
</organism>
<dbReference type="AlphaFoldDB" id="A0A6J7IFV9"/>
<dbReference type="InterPro" id="IPR036249">
    <property type="entry name" value="Thioredoxin-like_sf"/>
</dbReference>
<dbReference type="Pfam" id="PF05768">
    <property type="entry name" value="Glrx-like"/>
    <property type="match status" value="1"/>
</dbReference>
<protein>
    <submittedName>
        <fullName evidence="1">Unannotated protein</fullName>
    </submittedName>
</protein>
<gene>
    <name evidence="1" type="ORF">UFOPK3674_01077</name>
</gene>
<dbReference type="SUPFAM" id="SSF52833">
    <property type="entry name" value="Thioredoxin-like"/>
    <property type="match status" value="1"/>
</dbReference>
<sequence length="88" mass="9631">MSAVPVITIHLRPGCHLCAQALAVLETIAADQPFTLERIDIESDDVLHARYLERIPVIALDGEELYDFHVDAADLRSRLAAGARPGAR</sequence>
<dbReference type="EMBL" id="CAFBMX010000005">
    <property type="protein sequence ID" value="CAB4929879.1"/>
    <property type="molecule type" value="Genomic_DNA"/>
</dbReference>
<proteinExistence type="predicted"/>
<name>A0A6J7IFV9_9ZZZZ</name>
<dbReference type="Gene3D" id="3.40.30.10">
    <property type="entry name" value="Glutaredoxin"/>
    <property type="match status" value="1"/>
</dbReference>
<accession>A0A6J7IFV9</accession>